<reference evidence="2 3" key="1">
    <citation type="journal article" date="2019" name="Int. J. Syst. Evol. Microbiol.">
        <title>The Global Catalogue of Microorganisms (GCM) 10K type strain sequencing project: providing services to taxonomists for standard genome sequencing and annotation.</title>
        <authorList>
            <consortium name="The Broad Institute Genomics Platform"/>
            <consortium name="The Broad Institute Genome Sequencing Center for Infectious Disease"/>
            <person name="Wu L."/>
            <person name="Ma J."/>
        </authorList>
    </citation>
    <scope>NUCLEOTIDE SEQUENCE [LARGE SCALE GENOMIC DNA]</scope>
    <source>
        <strain evidence="2 3">JCM 15672</strain>
    </source>
</reference>
<keyword evidence="3" id="KW-1185">Reference proteome</keyword>
<name>A0ABN2TXX1_9MICO</name>
<protein>
    <recommendedName>
        <fullName evidence="4">Secreted protein</fullName>
    </recommendedName>
</protein>
<feature type="region of interest" description="Disordered" evidence="1">
    <location>
        <begin position="16"/>
        <end position="69"/>
    </location>
</feature>
<comment type="caution">
    <text evidence="2">The sequence shown here is derived from an EMBL/GenBank/DDBJ whole genome shotgun (WGS) entry which is preliminary data.</text>
</comment>
<gene>
    <name evidence="2" type="ORF">GCM10009819_03610</name>
</gene>
<dbReference type="EMBL" id="BAAAPW010000001">
    <property type="protein sequence ID" value="GAA2024021.1"/>
    <property type="molecule type" value="Genomic_DNA"/>
</dbReference>
<dbReference type="Proteomes" id="UP001501196">
    <property type="component" value="Unassembled WGS sequence"/>
</dbReference>
<accession>A0ABN2TXX1</accession>
<sequence length="69" mass="7193">MQSCHGLLFLPVVTASGASPFGPGPAGKRDGAVEPGTDPVMRQVELHVESAHRARSPQYMECGAPYDGA</sequence>
<evidence type="ECO:0000313" key="2">
    <source>
        <dbReference type="EMBL" id="GAA2024021.1"/>
    </source>
</evidence>
<proteinExistence type="predicted"/>
<evidence type="ECO:0008006" key="4">
    <source>
        <dbReference type="Google" id="ProtNLM"/>
    </source>
</evidence>
<evidence type="ECO:0000256" key="1">
    <source>
        <dbReference type="SAM" id="MobiDB-lite"/>
    </source>
</evidence>
<organism evidence="2 3">
    <name type="scientific">Agromyces tropicus</name>
    <dbReference type="NCBI Taxonomy" id="555371"/>
    <lineage>
        <taxon>Bacteria</taxon>
        <taxon>Bacillati</taxon>
        <taxon>Actinomycetota</taxon>
        <taxon>Actinomycetes</taxon>
        <taxon>Micrococcales</taxon>
        <taxon>Microbacteriaceae</taxon>
        <taxon>Agromyces</taxon>
    </lineage>
</organism>
<evidence type="ECO:0000313" key="3">
    <source>
        <dbReference type="Proteomes" id="UP001501196"/>
    </source>
</evidence>